<keyword evidence="4" id="KW-1185">Reference proteome</keyword>
<sequence>MASVRCARMVRAGIHGAGLPLCRSRPEPRGAGQRCRASANHNNHVLDGRSGRASKKSSRASAAMADVGSGQRESQEVEGYAYQNGFARSQEAEEARRDKISSANSGRSPWNVGLPHKLETRRKIRQSLRDTYAENPELAKLIRTRQTGRKHSEATRRKIRAARMQHVKRQKINRERRNLVNSIWSQVLCIQERRVALYESRKVARDAKKLLKKKRKSLGRGRGRGRKNGDRIASGAATSSSLSAAEGRSKPKSEEHRRRISEAMKRKWKTKAFRESAARKSPATGKRRRPAPSEENSSRDDEVSVVQTSPADPIENGEDRSSVLMEQEELRRRARELLAAAHRAAASLREIDSDELEEGGGQGLEIREALRSLEDADALVSRLHGGSAK</sequence>
<feature type="region of interest" description="Disordered" evidence="1">
    <location>
        <begin position="210"/>
        <end position="322"/>
    </location>
</feature>
<accession>A0AAX4PN11</accession>
<feature type="domain" description="Nuclease associated modular" evidence="2">
    <location>
        <begin position="147"/>
        <end position="163"/>
    </location>
</feature>
<feature type="compositionally biased region" description="Basic residues" evidence="1">
    <location>
        <begin position="210"/>
        <end position="226"/>
    </location>
</feature>
<reference evidence="3 4" key="1">
    <citation type="submission" date="2024-03" db="EMBL/GenBank/DDBJ databases">
        <title>Complete genome sequence of the green alga Chloropicon roscoffensis RCC1871.</title>
        <authorList>
            <person name="Lemieux C."/>
            <person name="Pombert J.-F."/>
            <person name="Otis C."/>
            <person name="Turmel M."/>
        </authorList>
    </citation>
    <scope>NUCLEOTIDE SEQUENCE [LARGE SCALE GENOMIC DNA]</scope>
    <source>
        <strain evidence="3 4">RCC1871</strain>
    </source>
</reference>
<feature type="compositionally biased region" description="Low complexity" evidence="1">
    <location>
        <begin position="231"/>
        <end position="245"/>
    </location>
</feature>
<dbReference type="Proteomes" id="UP001472866">
    <property type="component" value="Chromosome 19"/>
</dbReference>
<dbReference type="SMART" id="SM00496">
    <property type="entry name" value="IENR2"/>
    <property type="match status" value="3"/>
</dbReference>
<evidence type="ECO:0000259" key="2">
    <source>
        <dbReference type="SMART" id="SM00496"/>
    </source>
</evidence>
<proteinExistence type="predicted"/>
<name>A0AAX4PN11_9CHLO</name>
<feature type="region of interest" description="Disordered" evidence="1">
    <location>
        <begin position="23"/>
        <end position="76"/>
    </location>
</feature>
<evidence type="ECO:0000313" key="3">
    <source>
        <dbReference type="EMBL" id="WZN67261.1"/>
    </source>
</evidence>
<dbReference type="AlphaFoldDB" id="A0AAX4PN11"/>
<dbReference type="InterPro" id="IPR003611">
    <property type="entry name" value="NUMOD3"/>
</dbReference>
<feature type="compositionally biased region" description="Basic and acidic residues" evidence="1">
    <location>
        <begin position="90"/>
        <end position="100"/>
    </location>
</feature>
<feature type="domain" description="Nuclease associated modular" evidence="2">
    <location>
        <begin position="248"/>
        <end position="264"/>
    </location>
</feature>
<dbReference type="GO" id="GO:0003677">
    <property type="term" value="F:DNA binding"/>
    <property type="evidence" value="ECO:0007669"/>
    <property type="project" value="InterPro"/>
</dbReference>
<organism evidence="3 4">
    <name type="scientific">Chloropicon roscoffensis</name>
    <dbReference type="NCBI Taxonomy" id="1461544"/>
    <lineage>
        <taxon>Eukaryota</taxon>
        <taxon>Viridiplantae</taxon>
        <taxon>Chlorophyta</taxon>
        <taxon>Chloropicophyceae</taxon>
        <taxon>Chloropicales</taxon>
        <taxon>Chloropicaceae</taxon>
        <taxon>Chloropicon</taxon>
    </lineage>
</organism>
<feature type="region of interest" description="Disordered" evidence="1">
    <location>
        <begin position="89"/>
        <end position="116"/>
    </location>
</feature>
<evidence type="ECO:0000313" key="4">
    <source>
        <dbReference type="Proteomes" id="UP001472866"/>
    </source>
</evidence>
<dbReference type="Pfam" id="PF07460">
    <property type="entry name" value="NUMOD3"/>
    <property type="match status" value="2"/>
</dbReference>
<gene>
    <name evidence="3" type="ORF">HKI87_19g88340</name>
</gene>
<feature type="domain" description="Nuclease associated modular" evidence="2">
    <location>
        <begin position="112"/>
        <end position="128"/>
    </location>
</feature>
<dbReference type="PANTHER" id="PTHR34199:SF2">
    <property type="entry name" value="NUMOD3 MOTIF FAMILY PROTEIN, EXPRESSED"/>
    <property type="match status" value="1"/>
</dbReference>
<dbReference type="EMBL" id="CP151519">
    <property type="protein sequence ID" value="WZN67261.1"/>
    <property type="molecule type" value="Genomic_DNA"/>
</dbReference>
<feature type="compositionally biased region" description="Basic and acidic residues" evidence="1">
    <location>
        <begin position="247"/>
        <end position="265"/>
    </location>
</feature>
<dbReference type="PANTHER" id="PTHR34199">
    <property type="entry name" value="NUMOD3 MOTIF FAMILY PROTEIN, EXPRESSED"/>
    <property type="match status" value="1"/>
</dbReference>
<protein>
    <recommendedName>
        <fullName evidence="2">Nuclease associated modular domain-containing protein</fullName>
    </recommendedName>
</protein>
<evidence type="ECO:0000256" key="1">
    <source>
        <dbReference type="SAM" id="MobiDB-lite"/>
    </source>
</evidence>